<dbReference type="Proteomes" id="UP001519271">
    <property type="component" value="Unassembled WGS sequence"/>
</dbReference>
<dbReference type="CDD" id="cd00229">
    <property type="entry name" value="SGNH_hydrolase"/>
    <property type="match status" value="1"/>
</dbReference>
<dbReference type="InterPro" id="IPR013830">
    <property type="entry name" value="SGNH_hydro"/>
</dbReference>
<reference evidence="2 3" key="1">
    <citation type="submission" date="2021-03" db="EMBL/GenBank/DDBJ databases">
        <title>Genomic Encyclopedia of Type Strains, Phase IV (KMG-IV): sequencing the most valuable type-strain genomes for metagenomic binning, comparative biology and taxonomic classification.</title>
        <authorList>
            <person name="Goeker M."/>
        </authorList>
    </citation>
    <scope>NUCLEOTIDE SEQUENCE [LARGE SCALE GENOMIC DNA]</scope>
    <source>
        <strain evidence="2 3">DSM 6139</strain>
    </source>
</reference>
<dbReference type="SUPFAM" id="SSF52266">
    <property type="entry name" value="SGNH hydrolase"/>
    <property type="match status" value="1"/>
</dbReference>
<protein>
    <submittedName>
        <fullName evidence="2">Lysophospholipase L1-like esterase</fullName>
    </submittedName>
</protein>
<dbReference type="Gene3D" id="3.40.50.1110">
    <property type="entry name" value="SGNH hydrolase"/>
    <property type="match status" value="1"/>
</dbReference>
<dbReference type="Pfam" id="PF13472">
    <property type="entry name" value="Lipase_GDSL_2"/>
    <property type="match status" value="1"/>
</dbReference>
<accession>A0ABS4G474</accession>
<name>A0ABS4G474_9CLOT</name>
<keyword evidence="3" id="KW-1185">Reference proteome</keyword>
<proteinExistence type="predicted"/>
<dbReference type="InterPro" id="IPR036514">
    <property type="entry name" value="SGNH_hydro_sf"/>
</dbReference>
<dbReference type="EMBL" id="JAGGKC010000014">
    <property type="protein sequence ID" value="MBP1919350.1"/>
    <property type="molecule type" value="Genomic_DNA"/>
</dbReference>
<sequence>MDLRGLKLAIYGDSLSTGTHGEGGYEEKLKGSLCLSEIYNFAVGSSSLSKGSAGCMADLLEEGRLPEEADIILIWHGSNDWYWSVPLGTMDDKKPDTFNGAISFVIDRLRMNFPKAIIIWVTPIFRMEKPDGIETAGDAFRTLNKNGSTLLDYTETIQRASLIHGFPLIDMRRLSGIHLYNSDYYLEDGVHPNRNGYELIHRILDAELRKSIF</sequence>
<evidence type="ECO:0000313" key="3">
    <source>
        <dbReference type="Proteomes" id="UP001519271"/>
    </source>
</evidence>
<organism evidence="2 3">
    <name type="scientific">Youngiibacter multivorans</name>
    <dbReference type="NCBI Taxonomy" id="937251"/>
    <lineage>
        <taxon>Bacteria</taxon>
        <taxon>Bacillati</taxon>
        <taxon>Bacillota</taxon>
        <taxon>Clostridia</taxon>
        <taxon>Eubacteriales</taxon>
        <taxon>Clostridiaceae</taxon>
        <taxon>Youngiibacter</taxon>
    </lineage>
</organism>
<feature type="domain" description="SGNH hydrolase-type esterase" evidence="1">
    <location>
        <begin position="11"/>
        <end position="199"/>
    </location>
</feature>
<evidence type="ECO:0000259" key="1">
    <source>
        <dbReference type="Pfam" id="PF13472"/>
    </source>
</evidence>
<gene>
    <name evidence="2" type="ORF">J2Z34_001839</name>
</gene>
<comment type="caution">
    <text evidence="2">The sequence shown here is derived from an EMBL/GenBank/DDBJ whole genome shotgun (WGS) entry which is preliminary data.</text>
</comment>
<evidence type="ECO:0000313" key="2">
    <source>
        <dbReference type="EMBL" id="MBP1919350.1"/>
    </source>
</evidence>
<dbReference type="RefSeq" id="WP_245250593.1">
    <property type="nucleotide sequence ID" value="NZ_JAGGKC010000014.1"/>
</dbReference>